<evidence type="ECO:0000256" key="4">
    <source>
        <dbReference type="ARBA" id="ARBA00021870"/>
    </source>
</evidence>
<name>A0A382SWD9_9ZZZZ</name>
<keyword evidence="9" id="KW-0975">Bacterial flagellum</keyword>
<feature type="domain" description="Flagellar motor switch protein FliG middle" evidence="10">
    <location>
        <begin position="117"/>
        <end position="189"/>
    </location>
</feature>
<dbReference type="GO" id="GO:0009425">
    <property type="term" value="C:bacterial-type flagellum basal body"/>
    <property type="evidence" value="ECO:0007669"/>
    <property type="project" value="UniProtKB-SubCell"/>
</dbReference>
<evidence type="ECO:0000256" key="3">
    <source>
        <dbReference type="ARBA" id="ARBA00010299"/>
    </source>
</evidence>
<evidence type="ECO:0000256" key="7">
    <source>
        <dbReference type="ARBA" id="ARBA00022779"/>
    </source>
</evidence>
<dbReference type="GO" id="GO:0005886">
    <property type="term" value="C:plasma membrane"/>
    <property type="evidence" value="ECO:0007669"/>
    <property type="project" value="UniProtKB-SubCell"/>
</dbReference>
<dbReference type="GO" id="GO:0006935">
    <property type="term" value="P:chemotaxis"/>
    <property type="evidence" value="ECO:0007669"/>
    <property type="project" value="UniProtKB-KW"/>
</dbReference>
<dbReference type="PRINTS" id="PR00954">
    <property type="entry name" value="FLGMOTORFLIG"/>
</dbReference>
<dbReference type="GO" id="GO:0003774">
    <property type="term" value="F:cytoskeletal motor activity"/>
    <property type="evidence" value="ECO:0007669"/>
    <property type="project" value="InterPro"/>
</dbReference>
<keyword evidence="6" id="KW-0145">Chemotaxis</keyword>
<evidence type="ECO:0000259" key="10">
    <source>
        <dbReference type="Pfam" id="PF14841"/>
    </source>
</evidence>
<evidence type="ECO:0000256" key="8">
    <source>
        <dbReference type="ARBA" id="ARBA00023136"/>
    </source>
</evidence>
<evidence type="ECO:0000313" key="12">
    <source>
        <dbReference type="EMBL" id="SVD13478.1"/>
    </source>
</evidence>
<evidence type="ECO:0000256" key="1">
    <source>
        <dbReference type="ARBA" id="ARBA00004117"/>
    </source>
</evidence>
<sequence>MSAFTGPERAAILLMSLGEEGAAAVLSHMEEREIQSLGNYMSELGDVDTKSMDVVSKEFYDTIKTGAGGLGLGGMDFLRTTLMKALDPAKATEILNNITTPGEEMGGGLETVRMLEPKIIASFLSNEHPQTAAIVMAHLEPAVGGQVIQEIPEEKRMEIIHRLATLERVSPQVLRDLDEALQSEFRTSGAVSGSKLGGVQSTVSIM</sequence>
<comment type="subcellular location">
    <subcellularLocation>
        <location evidence="1">Bacterial flagellum basal body</location>
    </subcellularLocation>
    <subcellularLocation>
        <location evidence="2">Cell membrane</location>
        <topology evidence="2">Peripheral membrane protein</topology>
        <orientation evidence="2">Cytoplasmic side</orientation>
    </subcellularLocation>
</comment>
<feature type="domain" description="Flagellar motor switch protein FliG N-terminal" evidence="11">
    <location>
        <begin position="4"/>
        <end position="103"/>
    </location>
</feature>
<dbReference type="Pfam" id="PF14842">
    <property type="entry name" value="FliG_N"/>
    <property type="match status" value="1"/>
</dbReference>
<evidence type="ECO:0000256" key="5">
    <source>
        <dbReference type="ARBA" id="ARBA00022475"/>
    </source>
</evidence>
<keyword evidence="7" id="KW-0283">Flagellar rotation</keyword>
<evidence type="ECO:0000256" key="2">
    <source>
        <dbReference type="ARBA" id="ARBA00004413"/>
    </source>
</evidence>
<dbReference type="InterPro" id="IPR011002">
    <property type="entry name" value="FliG_a-hlx"/>
</dbReference>
<keyword evidence="5" id="KW-1003">Cell membrane</keyword>
<dbReference type="InterPro" id="IPR000090">
    <property type="entry name" value="Flg_Motor_Flig"/>
</dbReference>
<dbReference type="GO" id="GO:0071973">
    <property type="term" value="P:bacterial-type flagellum-dependent cell motility"/>
    <property type="evidence" value="ECO:0007669"/>
    <property type="project" value="InterPro"/>
</dbReference>
<organism evidence="12">
    <name type="scientific">marine metagenome</name>
    <dbReference type="NCBI Taxonomy" id="408172"/>
    <lineage>
        <taxon>unclassified sequences</taxon>
        <taxon>metagenomes</taxon>
        <taxon>ecological metagenomes</taxon>
    </lineage>
</organism>
<protein>
    <recommendedName>
        <fullName evidence="4">Flagellar motor switch protein FliG</fullName>
    </recommendedName>
</protein>
<gene>
    <name evidence="12" type="ORF">METZ01_LOCUS366332</name>
</gene>
<reference evidence="12" key="1">
    <citation type="submission" date="2018-05" db="EMBL/GenBank/DDBJ databases">
        <authorList>
            <person name="Lanie J.A."/>
            <person name="Ng W.-L."/>
            <person name="Kazmierczak K.M."/>
            <person name="Andrzejewski T.M."/>
            <person name="Davidsen T.M."/>
            <person name="Wayne K.J."/>
            <person name="Tettelin H."/>
            <person name="Glass J.I."/>
            <person name="Rusch D."/>
            <person name="Podicherti R."/>
            <person name="Tsui H.-C.T."/>
            <person name="Winkler M.E."/>
        </authorList>
    </citation>
    <scope>NUCLEOTIDE SEQUENCE</scope>
</reference>
<feature type="non-terminal residue" evidence="12">
    <location>
        <position position="206"/>
    </location>
</feature>
<accession>A0A382SWD9</accession>
<evidence type="ECO:0000256" key="6">
    <source>
        <dbReference type="ARBA" id="ARBA00022500"/>
    </source>
</evidence>
<dbReference type="Pfam" id="PF14841">
    <property type="entry name" value="FliG_M"/>
    <property type="match status" value="1"/>
</dbReference>
<dbReference type="PANTHER" id="PTHR30534:SF0">
    <property type="entry name" value="FLAGELLAR MOTOR SWITCH PROTEIN FLIG"/>
    <property type="match status" value="1"/>
</dbReference>
<proteinExistence type="inferred from homology"/>
<dbReference type="AlphaFoldDB" id="A0A382SWD9"/>
<dbReference type="InterPro" id="IPR032779">
    <property type="entry name" value="FliG_M"/>
</dbReference>
<dbReference type="PANTHER" id="PTHR30534">
    <property type="entry name" value="FLAGELLAR MOTOR SWITCH PROTEIN FLIG"/>
    <property type="match status" value="1"/>
</dbReference>
<keyword evidence="8" id="KW-0472">Membrane</keyword>
<dbReference type="Gene3D" id="1.10.220.30">
    <property type="match status" value="2"/>
</dbReference>
<dbReference type="SUPFAM" id="SSF48029">
    <property type="entry name" value="FliG"/>
    <property type="match status" value="2"/>
</dbReference>
<dbReference type="InterPro" id="IPR028263">
    <property type="entry name" value="FliG_N"/>
</dbReference>
<dbReference type="EMBL" id="UINC01131647">
    <property type="protein sequence ID" value="SVD13478.1"/>
    <property type="molecule type" value="Genomic_DNA"/>
</dbReference>
<evidence type="ECO:0000256" key="9">
    <source>
        <dbReference type="ARBA" id="ARBA00023143"/>
    </source>
</evidence>
<comment type="similarity">
    <text evidence="3">Belongs to the FliG family.</text>
</comment>
<evidence type="ECO:0000259" key="11">
    <source>
        <dbReference type="Pfam" id="PF14842"/>
    </source>
</evidence>